<evidence type="ECO:0000313" key="3">
    <source>
        <dbReference type="EMBL" id="OJJ86678.1"/>
    </source>
</evidence>
<dbReference type="EMBL" id="KV878892">
    <property type="protein sequence ID" value="OJJ86678.1"/>
    <property type="molecule type" value="Genomic_DNA"/>
</dbReference>
<feature type="transmembrane region" description="Helical" evidence="2">
    <location>
        <begin position="412"/>
        <end position="431"/>
    </location>
</feature>
<organism evidence="3 4">
    <name type="scientific">Aspergillus glaucus CBS 516.65</name>
    <dbReference type="NCBI Taxonomy" id="1160497"/>
    <lineage>
        <taxon>Eukaryota</taxon>
        <taxon>Fungi</taxon>
        <taxon>Dikarya</taxon>
        <taxon>Ascomycota</taxon>
        <taxon>Pezizomycotina</taxon>
        <taxon>Eurotiomycetes</taxon>
        <taxon>Eurotiomycetidae</taxon>
        <taxon>Eurotiales</taxon>
        <taxon>Aspergillaceae</taxon>
        <taxon>Aspergillus</taxon>
        <taxon>Aspergillus subgen. Aspergillus</taxon>
    </lineage>
</organism>
<feature type="region of interest" description="Disordered" evidence="1">
    <location>
        <begin position="146"/>
        <end position="183"/>
    </location>
</feature>
<keyword evidence="4" id="KW-1185">Reference proteome</keyword>
<keyword evidence="2" id="KW-0472">Membrane</keyword>
<gene>
    <name evidence="3" type="ORF">ASPGLDRAFT_33573</name>
</gene>
<feature type="transmembrane region" description="Helical" evidence="2">
    <location>
        <begin position="379"/>
        <end position="400"/>
    </location>
</feature>
<evidence type="ECO:0000256" key="2">
    <source>
        <dbReference type="SAM" id="Phobius"/>
    </source>
</evidence>
<feature type="region of interest" description="Disordered" evidence="1">
    <location>
        <begin position="32"/>
        <end position="79"/>
    </location>
</feature>
<dbReference type="OrthoDB" id="4411341at2759"/>
<proteinExistence type="predicted"/>
<feature type="compositionally biased region" description="Polar residues" evidence="1">
    <location>
        <begin position="162"/>
        <end position="180"/>
    </location>
</feature>
<feature type="region of interest" description="Disordered" evidence="1">
    <location>
        <begin position="85"/>
        <end position="104"/>
    </location>
</feature>
<reference evidence="4" key="1">
    <citation type="journal article" date="2017" name="Genome Biol.">
        <title>Comparative genomics reveals high biological diversity and specific adaptations in the industrially and medically important fungal genus Aspergillus.</title>
        <authorList>
            <person name="de Vries R.P."/>
            <person name="Riley R."/>
            <person name="Wiebenga A."/>
            <person name="Aguilar-Osorio G."/>
            <person name="Amillis S."/>
            <person name="Uchima C.A."/>
            <person name="Anderluh G."/>
            <person name="Asadollahi M."/>
            <person name="Askin M."/>
            <person name="Barry K."/>
            <person name="Battaglia E."/>
            <person name="Bayram O."/>
            <person name="Benocci T."/>
            <person name="Braus-Stromeyer S.A."/>
            <person name="Caldana C."/>
            <person name="Canovas D."/>
            <person name="Cerqueira G.C."/>
            <person name="Chen F."/>
            <person name="Chen W."/>
            <person name="Choi C."/>
            <person name="Clum A."/>
            <person name="Dos Santos R.A."/>
            <person name="Damasio A.R."/>
            <person name="Diallinas G."/>
            <person name="Emri T."/>
            <person name="Fekete E."/>
            <person name="Flipphi M."/>
            <person name="Freyberg S."/>
            <person name="Gallo A."/>
            <person name="Gournas C."/>
            <person name="Habgood R."/>
            <person name="Hainaut M."/>
            <person name="Harispe M.L."/>
            <person name="Henrissat B."/>
            <person name="Hilden K.S."/>
            <person name="Hope R."/>
            <person name="Hossain A."/>
            <person name="Karabika E."/>
            <person name="Karaffa L."/>
            <person name="Karanyi Z."/>
            <person name="Krasevec N."/>
            <person name="Kuo A."/>
            <person name="Kusch H."/>
            <person name="LaButti K."/>
            <person name="Lagendijk E.L."/>
            <person name="Lapidus A."/>
            <person name="Levasseur A."/>
            <person name="Lindquist E."/>
            <person name="Lipzen A."/>
            <person name="Logrieco A.F."/>
            <person name="MacCabe A."/>
            <person name="Maekelae M.R."/>
            <person name="Malavazi I."/>
            <person name="Melin P."/>
            <person name="Meyer V."/>
            <person name="Mielnichuk N."/>
            <person name="Miskei M."/>
            <person name="Molnar A.P."/>
            <person name="Mule G."/>
            <person name="Ngan C.Y."/>
            <person name="Orejas M."/>
            <person name="Orosz E."/>
            <person name="Ouedraogo J.P."/>
            <person name="Overkamp K.M."/>
            <person name="Park H.-S."/>
            <person name="Perrone G."/>
            <person name="Piumi F."/>
            <person name="Punt P.J."/>
            <person name="Ram A.F."/>
            <person name="Ramon A."/>
            <person name="Rauscher S."/>
            <person name="Record E."/>
            <person name="Riano-Pachon D.M."/>
            <person name="Robert V."/>
            <person name="Roehrig J."/>
            <person name="Ruller R."/>
            <person name="Salamov A."/>
            <person name="Salih N.S."/>
            <person name="Samson R.A."/>
            <person name="Sandor E."/>
            <person name="Sanguinetti M."/>
            <person name="Schuetze T."/>
            <person name="Sepcic K."/>
            <person name="Shelest E."/>
            <person name="Sherlock G."/>
            <person name="Sophianopoulou V."/>
            <person name="Squina F.M."/>
            <person name="Sun H."/>
            <person name="Susca A."/>
            <person name="Todd R.B."/>
            <person name="Tsang A."/>
            <person name="Unkles S.E."/>
            <person name="van de Wiele N."/>
            <person name="van Rossen-Uffink D."/>
            <person name="Oliveira J.V."/>
            <person name="Vesth T.C."/>
            <person name="Visser J."/>
            <person name="Yu J.-H."/>
            <person name="Zhou M."/>
            <person name="Andersen M.R."/>
            <person name="Archer D.B."/>
            <person name="Baker S.E."/>
            <person name="Benoit I."/>
            <person name="Brakhage A.A."/>
            <person name="Braus G.H."/>
            <person name="Fischer R."/>
            <person name="Frisvad J.C."/>
            <person name="Goldman G.H."/>
            <person name="Houbraken J."/>
            <person name="Oakley B."/>
            <person name="Pocsi I."/>
            <person name="Scazzocchio C."/>
            <person name="Seiboth B."/>
            <person name="vanKuyk P.A."/>
            <person name="Wortman J."/>
            <person name="Dyer P.S."/>
            <person name="Grigoriev I.V."/>
        </authorList>
    </citation>
    <scope>NUCLEOTIDE SEQUENCE [LARGE SCALE GENOMIC DNA]</scope>
    <source>
        <strain evidence="4">CBS 516.65</strain>
    </source>
</reference>
<dbReference type="GeneID" id="34460589"/>
<dbReference type="VEuPathDB" id="FungiDB:ASPGLDRAFT_33573"/>
<dbReference type="RefSeq" id="XP_022403367.1">
    <property type="nucleotide sequence ID" value="XM_022544328.1"/>
</dbReference>
<sequence length="450" mass="50508">MNPRSSPSSAFSPTQPPRLILHQCSLSEAQTQLRVSPGRLRLYASETGNDAEKNERNETDKHQASSDTYNTPHEAPDISIDKCSSYNVNEQPSPLTTPSPASSRATRFWSDLDSWQDRDTAASETTSNLKPVWLKEDSYDSHSLNSIPEVWKPPKPRKPSFLTASGSTVFDTTPNPSENAQYPIYTGLGAQKDQQDTKLSLHGPQSPLSSGVYKPRKICLNVNHAMRKQWNTRNEKYRGQTRKIIWRPSLRPALYRAPVETYQLPVDDPERPFPMPIPTMDRLPLRWESLKYRSLDGQETDRSDKRGENSLLCLSKKVFELALVTFSLDEFEHSGQSSESSSLFRVGFRLSVMPLNTAKSPNHERGVVSGVPVDDAVNLLRLSFAVPVLLLRAISLIVITSQSLRSSKVLTTLVRFITALLILLVVTIVWMCDKLRSGTASGWKSIRKTD</sequence>
<keyword evidence="2" id="KW-0812">Transmembrane</keyword>
<evidence type="ECO:0000256" key="1">
    <source>
        <dbReference type="SAM" id="MobiDB-lite"/>
    </source>
</evidence>
<dbReference type="AlphaFoldDB" id="A0A1L9VRY5"/>
<keyword evidence="2" id="KW-1133">Transmembrane helix</keyword>
<evidence type="ECO:0000313" key="4">
    <source>
        <dbReference type="Proteomes" id="UP000184300"/>
    </source>
</evidence>
<accession>A0A1L9VRY5</accession>
<name>A0A1L9VRY5_ASPGL</name>
<feature type="compositionally biased region" description="Low complexity" evidence="1">
    <location>
        <begin position="92"/>
        <end position="104"/>
    </location>
</feature>
<feature type="compositionally biased region" description="Basic and acidic residues" evidence="1">
    <location>
        <begin position="50"/>
        <end position="64"/>
    </location>
</feature>
<dbReference type="Proteomes" id="UP000184300">
    <property type="component" value="Unassembled WGS sequence"/>
</dbReference>
<protein>
    <submittedName>
        <fullName evidence="3">Uncharacterized protein</fullName>
    </submittedName>
</protein>